<organism evidence="1 2">
    <name type="scientific">Eretmocerus hayati</name>
    <dbReference type="NCBI Taxonomy" id="131215"/>
    <lineage>
        <taxon>Eukaryota</taxon>
        <taxon>Metazoa</taxon>
        <taxon>Ecdysozoa</taxon>
        <taxon>Arthropoda</taxon>
        <taxon>Hexapoda</taxon>
        <taxon>Insecta</taxon>
        <taxon>Pterygota</taxon>
        <taxon>Neoptera</taxon>
        <taxon>Endopterygota</taxon>
        <taxon>Hymenoptera</taxon>
        <taxon>Apocrita</taxon>
        <taxon>Proctotrupomorpha</taxon>
        <taxon>Chalcidoidea</taxon>
        <taxon>Aphelinidae</taxon>
        <taxon>Aphelininae</taxon>
        <taxon>Eretmocerus</taxon>
    </lineage>
</organism>
<accession>A0ACC2P980</accession>
<comment type="caution">
    <text evidence="1">The sequence shown here is derived from an EMBL/GenBank/DDBJ whole genome shotgun (WGS) entry which is preliminary data.</text>
</comment>
<keyword evidence="2" id="KW-1185">Reference proteome</keyword>
<dbReference type="EMBL" id="CM056742">
    <property type="protein sequence ID" value="KAJ8680001.1"/>
    <property type="molecule type" value="Genomic_DNA"/>
</dbReference>
<reference evidence="1" key="1">
    <citation type="submission" date="2023-04" db="EMBL/GenBank/DDBJ databases">
        <title>A chromosome-level genome assembly of the parasitoid wasp Eretmocerus hayati.</title>
        <authorList>
            <person name="Zhong Y."/>
            <person name="Liu S."/>
            <person name="Liu Y."/>
        </authorList>
    </citation>
    <scope>NUCLEOTIDE SEQUENCE</scope>
    <source>
        <strain evidence="1">ZJU_SS_LIU_2023</strain>
    </source>
</reference>
<evidence type="ECO:0000313" key="2">
    <source>
        <dbReference type="Proteomes" id="UP001239111"/>
    </source>
</evidence>
<evidence type="ECO:0000313" key="1">
    <source>
        <dbReference type="EMBL" id="KAJ8680001.1"/>
    </source>
</evidence>
<gene>
    <name evidence="1" type="ORF">QAD02_015788</name>
</gene>
<sequence>MLSVDGASAELWNRDGTVKMPLAAEKNNLRTEKPVPRPECKVGTEYKYYCNTCYCSEDGTTSRCTEMSCDKTMWNQDGTLKINPGDKQGSRMFTRTGKPCEPGTSFQRDCNTCWCPPNVHMYLKSFKSIGSDQDYNKIDTKKPTSLHFAVRHL</sequence>
<proteinExistence type="predicted"/>
<name>A0ACC2P980_9HYME</name>
<protein>
    <submittedName>
        <fullName evidence="1">Uncharacterized protein</fullName>
    </submittedName>
</protein>
<dbReference type="Proteomes" id="UP001239111">
    <property type="component" value="Chromosome 2"/>
</dbReference>